<accession>A0AAV9GV82</accession>
<evidence type="ECO:0000256" key="1">
    <source>
        <dbReference type="SAM" id="MobiDB-lite"/>
    </source>
</evidence>
<evidence type="ECO:0000313" key="2">
    <source>
        <dbReference type="EMBL" id="KAK4451844.1"/>
    </source>
</evidence>
<feature type="region of interest" description="Disordered" evidence="1">
    <location>
        <begin position="143"/>
        <end position="241"/>
    </location>
</feature>
<feature type="region of interest" description="Disordered" evidence="1">
    <location>
        <begin position="262"/>
        <end position="283"/>
    </location>
</feature>
<evidence type="ECO:0000313" key="3">
    <source>
        <dbReference type="Proteomes" id="UP001321760"/>
    </source>
</evidence>
<feature type="compositionally biased region" description="Basic and acidic residues" evidence="1">
    <location>
        <begin position="179"/>
        <end position="193"/>
    </location>
</feature>
<organism evidence="2 3">
    <name type="scientific">Podospora aff. communis PSN243</name>
    <dbReference type="NCBI Taxonomy" id="3040156"/>
    <lineage>
        <taxon>Eukaryota</taxon>
        <taxon>Fungi</taxon>
        <taxon>Dikarya</taxon>
        <taxon>Ascomycota</taxon>
        <taxon>Pezizomycotina</taxon>
        <taxon>Sordariomycetes</taxon>
        <taxon>Sordariomycetidae</taxon>
        <taxon>Sordariales</taxon>
        <taxon>Podosporaceae</taxon>
        <taxon>Podospora</taxon>
    </lineage>
</organism>
<dbReference type="Proteomes" id="UP001321760">
    <property type="component" value="Unassembled WGS sequence"/>
</dbReference>
<comment type="caution">
    <text evidence="2">The sequence shown here is derived from an EMBL/GenBank/DDBJ whole genome shotgun (WGS) entry which is preliminary data.</text>
</comment>
<feature type="compositionally biased region" description="Low complexity" evidence="1">
    <location>
        <begin position="213"/>
        <end position="223"/>
    </location>
</feature>
<name>A0AAV9GV82_9PEZI</name>
<protein>
    <submittedName>
        <fullName evidence="2">Uncharacterized protein</fullName>
    </submittedName>
</protein>
<sequence>MAGQDKTPSKHNFQTYEAQKRFMAALLASVPNMKIDNSALAKHYGGGVTASAMEHRVREVRKLALAMKLTVAKGLDPQQVTPDILKTVQRDMKDSELHRIYGASTPGGIGFQIQQLKQIGKSMKEAADAGEDPGDAFNLAAAAPGKKRAAPATGGGGPRPRARTQASGATPARRPSKKVKTEEITSRDDSSEKDYDEIDISPTPTRRKRSEWGTTPGTPATPGVDTSRASTLPTEDEVATPAATAATAAATDDDLIFVKQEKGSANKATPKTAAKTAPKKAAAPLQDLDDGTSLIMKKRPVPAAPNNDTYVTSTLAPAPTNPPVTQPAVSSPVISPPAQSYSHFAAAQVATTATPFDNPSTDSLRRRLFGTAPTTQPTSLFGGITPSFHQPSSFSMATEHMGYGYEEDNHDIYEEDHEGEI</sequence>
<reference evidence="2" key="1">
    <citation type="journal article" date="2023" name="Mol. Phylogenet. Evol.">
        <title>Genome-scale phylogeny and comparative genomics of the fungal order Sordariales.</title>
        <authorList>
            <person name="Hensen N."/>
            <person name="Bonometti L."/>
            <person name="Westerberg I."/>
            <person name="Brannstrom I.O."/>
            <person name="Guillou S."/>
            <person name="Cros-Aarteil S."/>
            <person name="Calhoun S."/>
            <person name="Haridas S."/>
            <person name="Kuo A."/>
            <person name="Mondo S."/>
            <person name="Pangilinan J."/>
            <person name="Riley R."/>
            <person name="LaButti K."/>
            <person name="Andreopoulos B."/>
            <person name="Lipzen A."/>
            <person name="Chen C."/>
            <person name="Yan M."/>
            <person name="Daum C."/>
            <person name="Ng V."/>
            <person name="Clum A."/>
            <person name="Steindorff A."/>
            <person name="Ohm R.A."/>
            <person name="Martin F."/>
            <person name="Silar P."/>
            <person name="Natvig D.O."/>
            <person name="Lalanne C."/>
            <person name="Gautier V."/>
            <person name="Ament-Velasquez S.L."/>
            <person name="Kruys A."/>
            <person name="Hutchinson M.I."/>
            <person name="Powell A.J."/>
            <person name="Barry K."/>
            <person name="Miller A.N."/>
            <person name="Grigoriev I.V."/>
            <person name="Debuchy R."/>
            <person name="Gladieux P."/>
            <person name="Hiltunen Thoren M."/>
            <person name="Johannesson H."/>
        </authorList>
    </citation>
    <scope>NUCLEOTIDE SEQUENCE</scope>
    <source>
        <strain evidence="2">PSN243</strain>
    </source>
</reference>
<gene>
    <name evidence="2" type="ORF">QBC34DRAFT_423426</name>
</gene>
<dbReference type="AlphaFoldDB" id="A0AAV9GV82"/>
<dbReference type="EMBL" id="MU865926">
    <property type="protein sequence ID" value="KAK4451844.1"/>
    <property type="molecule type" value="Genomic_DNA"/>
</dbReference>
<proteinExistence type="predicted"/>
<reference evidence="2" key="2">
    <citation type="submission" date="2023-05" db="EMBL/GenBank/DDBJ databases">
        <authorList>
            <consortium name="Lawrence Berkeley National Laboratory"/>
            <person name="Steindorff A."/>
            <person name="Hensen N."/>
            <person name="Bonometti L."/>
            <person name="Westerberg I."/>
            <person name="Brannstrom I.O."/>
            <person name="Guillou S."/>
            <person name="Cros-Aarteil S."/>
            <person name="Calhoun S."/>
            <person name="Haridas S."/>
            <person name="Kuo A."/>
            <person name="Mondo S."/>
            <person name="Pangilinan J."/>
            <person name="Riley R."/>
            <person name="Labutti K."/>
            <person name="Andreopoulos B."/>
            <person name="Lipzen A."/>
            <person name="Chen C."/>
            <person name="Yanf M."/>
            <person name="Daum C."/>
            <person name="Ng V."/>
            <person name="Clum A."/>
            <person name="Ohm R."/>
            <person name="Martin F."/>
            <person name="Silar P."/>
            <person name="Natvig D."/>
            <person name="Lalanne C."/>
            <person name="Gautier V."/>
            <person name="Ament-Velasquez S.L."/>
            <person name="Kruys A."/>
            <person name="Hutchinson M.I."/>
            <person name="Powell A.J."/>
            <person name="Barry K."/>
            <person name="Miller A.N."/>
            <person name="Grigoriev I.V."/>
            <person name="Debuchy R."/>
            <person name="Gladieux P."/>
            <person name="Thoren M.H."/>
            <person name="Johannesson H."/>
        </authorList>
    </citation>
    <scope>NUCLEOTIDE SEQUENCE</scope>
    <source>
        <strain evidence="2">PSN243</strain>
    </source>
</reference>
<keyword evidence="3" id="KW-1185">Reference proteome</keyword>
<feature type="compositionally biased region" description="Low complexity" evidence="1">
    <location>
        <begin position="267"/>
        <end position="283"/>
    </location>
</feature>